<dbReference type="AlphaFoldDB" id="A0A841TYH5"/>
<evidence type="ECO:0000256" key="6">
    <source>
        <dbReference type="ARBA" id="ARBA00023136"/>
    </source>
</evidence>
<dbReference type="RefSeq" id="WP_185135193.1">
    <property type="nucleotide sequence ID" value="NZ_JACJVR010000023.1"/>
</dbReference>
<evidence type="ECO:0000256" key="4">
    <source>
        <dbReference type="ARBA" id="ARBA00022692"/>
    </source>
</evidence>
<evidence type="ECO:0000256" key="5">
    <source>
        <dbReference type="ARBA" id="ARBA00022989"/>
    </source>
</evidence>
<keyword evidence="9" id="KW-0012">Acyltransferase</keyword>
<accession>A0A841TYH5</accession>
<feature type="transmembrane region" description="Helical" evidence="7">
    <location>
        <begin position="237"/>
        <end position="257"/>
    </location>
</feature>
<keyword evidence="3" id="KW-1003">Cell membrane</keyword>
<evidence type="ECO:0000256" key="7">
    <source>
        <dbReference type="SAM" id="Phobius"/>
    </source>
</evidence>
<dbReference type="Pfam" id="PF01757">
    <property type="entry name" value="Acyl_transf_3"/>
    <property type="match status" value="1"/>
</dbReference>
<feature type="transmembrane region" description="Helical" evidence="7">
    <location>
        <begin position="197"/>
        <end position="216"/>
    </location>
</feature>
<keyword evidence="5 7" id="KW-1133">Transmembrane helix</keyword>
<name>A0A841TYH5_9BACL</name>
<evidence type="ECO:0000256" key="2">
    <source>
        <dbReference type="ARBA" id="ARBA00007400"/>
    </source>
</evidence>
<dbReference type="PANTHER" id="PTHR40074">
    <property type="entry name" value="O-ACETYLTRANSFERASE WECH"/>
    <property type="match status" value="1"/>
</dbReference>
<feature type="transmembrane region" description="Helical" evidence="7">
    <location>
        <begin position="139"/>
        <end position="159"/>
    </location>
</feature>
<comment type="subcellular location">
    <subcellularLocation>
        <location evidence="1">Cell membrane</location>
        <topology evidence="1">Multi-pass membrane protein</topology>
    </subcellularLocation>
</comment>
<proteinExistence type="inferred from homology"/>
<gene>
    <name evidence="9" type="ORF">H7B90_07275</name>
</gene>
<feature type="transmembrane region" description="Helical" evidence="7">
    <location>
        <begin position="166"/>
        <end position="185"/>
    </location>
</feature>
<dbReference type="GO" id="GO:0009246">
    <property type="term" value="P:enterobacterial common antigen biosynthetic process"/>
    <property type="evidence" value="ECO:0007669"/>
    <property type="project" value="TreeGrafter"/>
</dbReference>
<evidence type="ECO:0000313" key="9">
    <source>
        <dbReference type="EMBL" id="MBB6691193.1"/>
    </source>
</evidence>
<feature type="domain" description="Acyltransferase 3" evidence="8">
    <location>
        <begin position="14"/>
        <end position="357"/>
    </location>
</feature>
<evidence type="ECO:0000256" key="3">
    <source>
        <dbReference type="ARBA" id="ARBA00022475"/>
    </source>
</evidence>
<feature type="transmembrane region" description="Helical" evidence="7">
    <location>
        <begin position="346"/>
        <end position="365"/>
    </location>
</feature>
<comment type="caution">
    <text evidence="9">The sequence shown here is derived from an EMBL/GenBank/DDBJ whole genome shotgun (WGS) entry which is preliminary data.</text>
</comment>
<dbReference type="GO" id="GO:0016413">
    <property type="term" value="F:O-acetyltransferase activity"/>
    <property type="evidence" value="ECO:0007669"/>
    <property type="project" value="TreeGrafter"/>
</dbReference>
<dbReference type="EMBL" id="JACJVR010000023">
    <property type="protein sequence ID" value="MBB6691193.1"/>
    <property type="molecule type" value="Genomic_DNA"/>
</dbReference>
<sequence length="387" mass="44661">MNDNAAPPRRETIASLQIVRALCMIAILCVHTTANATVLMKQSEYYAVYNFLNVFMRFGTPTFIFLSSFVLFYNYYELPFNAGRIGRFYVRRMKFILLPYFLASIFYYLVAYYLNHRDLTLTEALRQFGSQLLVGKTFFHLYFVFINVQFYLFFPLALWCLKKAPGLLKGCVPLGLALQYGFVILNEYEWHVPNSGSWMFSYLSYYLLGAFLGSYYPKIKGWIVAGRENATKARVAFWVLLWSAWLAAALSNVAIYYQQRMFGTRYPVLLYDFLWNAHTYLGAAVLLQAAFFIHRRFPQGVVRTLSLLGSLSFGIYLAHPFFLVLYEHRPPSTGNSVLVHAWYAGKFLFVLGCSWLTVGFIARYVPFSWIILGHSPPAGTRTEASER</sequence>
<keyword evidence="4 7" id="KW-0812">Transmembrane</keyword>
<dbReference type="InterPro" id="IPR002656">
    <property type="entry name" value="Acyl_transf_3_dom"/>
</dbReference>
<feature type="transmembrane region" description="Helical" evidence="7">
    <location>
        <begin position="12"/>
        <end position="34"/>
    </location>
</feature>
<feature type="transmembrane region" description="Helical" evidence="7">
    <location>
        <begin position="95"/>
        <end position="114"/>
    </location>
</feature>
<evidence type="ECO:0000259" key="8">
    <source>
        <dbReference type="Pfam" id="PF01757"/>
    </source>
</evidence>
<evidence type="ECO:0000256" key="1">
    <source>
        <dbReference type="ARBA" id="ARBA00004651"/>
    </source>
</evidence>
<reference evidence="9 10" key="1">
    <citation type="submission" date="2020-08" db="EMBL/GenBank/DDBJ databases">
        <title>Cohnella phylogeny.</title>
        <authorList>
            <person name="Dunlap C."/>
        </authorList>
    </citation>
    <scope>NUCLEOTIDE SEQUENCE [LARGE SCALE GENOMIC DNA]</scope>
    <source>
        <strain evidence="9 10">DSM 25239</strain>
    </source>
</reference>
<keyword evidence="6 7" id="KW-0472">Membrane</keyword>
<keyword evidence="9" id="KW-0808">Transferase</keyword>
<organism evidence="9 10">
    <name type="scientific">Cohnella xylanilytica</name>
    <dbReference type="NCBI Taxonomy" id="557555"/>
    <lineage>
        <taxon>Bacteria</taxon>
        <taxon>Bacillati</taxon>
        <taxon>Bacillota</taxon>
        <taxon>Bacilli</taxon>
        <taxon>Bacillales</taxon>
        <taxon>Paenibacillaceae</taxon>
        <taxon>Cohnella</taxon>
    </lineage>
</organism>
<dbReference type="Proteomes" id="UP000553776">
    <property type="component" value="Unassembled WGS sequence"/>
</dbReference>
<dbReference type="GO" id="GO:0005886">
    <property type="term" value="C:plasma membrane"/>
    <property type="evidence" value="ECO:0007669"/>
    <property type="project" value="UniProtKB-SubCell"/>
</dbReference>
<comment type="similarity">
    <text evidence="2">Belongs to the acyltransferase 3 family.</text>
</comment>
<feature type="transmembrane region" description="Helical" evidence="7">
    <location>
        <begin position="277"/>
        <end position="293"/>
    </location>
</feature>
<evidence type="ECO:0000313" key="10">
    <source>
        <dbReference type="Proteomes" id="UP000553776"/>
    </source>
</evidence>
<dbReference type="PANTHER" id="PTHR40074:SF2">
    <property type="entry name" value="O-ACETYLTRANSFERASE WECH"/>
    <property type="match status" value="1"/>
</dbReference>
<protein>
    <submittedName>
        <fullName evidence="9">Acyltransferase</fullName>
    </submittedName>
</protein>
<feature type="transmembrane region" description="Helical" evidence="7">
    <location>
        <begin position="54"/>
        <end position="75"/>
    </location>
</feature>
<feature type="transmembrane region" description="Helical" evidence="7">
    <location>
        <begin position="305"/>
        <end position="326"/>
    </location>
</feature>
<keyword evidence="10" id="KW-1185">Reference proteome</keyword>